<organism evidence="2 3">
    <name type="scientific">Terrisporobacter glycolicus ATCC 14880 = DSM 1288</name>
    <dbReference type="NCBI Taxonomy" id="1121315"/>
    <lineage>
        <taxon>Bacteria</taxon>
        <taxon>Bacillati</taxon>
        <taxon>Bacillota</taxon>
        <taxon>Clostridia</taxon>
        <taxon>Peptostreptococcales</taxon>
        <taxon>Peptostreptococcaceae</taxon>
        <taxon>Terrisporobacter</taxon>
    </lineage>
</organism>
<keyword evidence="1" id="KW-0472">Membrane</keyword>
<dbReference type="Proteomes" id="UP001348492">
    <property type="component" value="Chromosome"/>
</dbReference>
<protein>
    <submittedName>
        <fullName evidence="2">Uncharacterized protein</fullName>
    </submittedName>
</protein>
<dbReference type="EMBL" id="CP117523">
    <property type="protein sequence ID" value="WWD83160.1"/>
    <property type="molecule type" value="Genomic_DNA"/>
</dbReference>
<evidence type="ECO:0000313" key="3">
    <source>
        <dbReference type="Proteomes" id="UP001348492"/>
    </source>
</evidence>
<keyword evidence="3" id="KW-1185">Reference proteome</keyword>
<feature type="transmembrane region" description="Helical" evidence="1">
    <location>
        <begin position="6"/>
        <end position="34"/>
    </location>
</feature>
<evidence type="ECO:0000313" key="2">
    <source>
        <dbReference type="EMBL" id="WWD83160.1"/>
    </source>
</evidence>
<gene>
    <name evidence="2" type="ORF">TEGL_15660</name>
</gene>
<sequence length="47" mass="5008">MNLISIMTIAIGFYLSILIISIILAIAAIVPIVVCKIKTKHIIGGKS</sequence>
<keyword evidence="1" id="KW-0812">Transmembrane</keyword>
<reference evidence="2 3" key="1">
    <citation type="journal article" date="2023" name="PLoS ONE">
        <title>Genome-based metabolic and phylogenomic analysis of three Terrisporobacter species.</title>
        <authorList>
            <person name="Boer T."/>
            <person name="Bengelsdorf F.R."/>
            <person name="Bomeke M."/>
            <person name="Daniel R."/>
            <person name="Poehlein A."/>
        </authorList>
    </citation>
    <scope>NUCLEOTIDE SEQUENCE [LARGE SCALE GENOMIC DNA]</scope>
    <source>
        <strain evidence="2 3">DSM 1288</strain>
    </source>
</reference>
<name>A0ABZ2ETY3_9FIRM</name>
<dbReference type="RefSeq" id="WP_018590287.1">
    <property type="nucleotide sequence ID" value="NZ_CP117523.1"/>
</dbReference>
<keyword evidence="1" id="KW-1133">Transmembrane helix</keyword>
<accession>A0ABZ2ETY3</accession>
<evidence type="ECO:0000256" key="1">
    <source>
        <dbReference type="SAM" id="Phobius"/>
    </source>
</evidence>
<proteinExistence type="predicted"/>